<dbReference type="InterPro" id="IPR036061">
    <property type="entry name" value="CheW-like_dom_sf"/>
</dbReference>
<proteinExistence type="predicted"/>
<reference evidence="2 3" key="1">
    <citation type="submission" date="2019-03" db="EMBL/GenBank/DDBJ databases">
        <title>Genomic Encyclopedia of Archaeal and Bacterial Type Strains, Phase II (KMG-II): from individual species to whole genera.</title>
        <authorList>
            <person name="Goeker M."/>
        </authorList>
    </citation>
    <scope>NUCLEOTIDE SEQUENCE [LARGE SCALE GENOMIC DNA]</scope>
    <source>
        <strain evidence="2 3">ATCC 25309</strain>
    </source>
</reference>
<protein>
    <submittedName>
        <fullName evidence="2">Chemotaxis signal transduction protein</fullName>
    </submittedName>
</protein>
<keyword evidence="3" id="KW-1185">Reference proteome</keyword>
<dbReference type="RefSeq" id="WP_133795507.1">
    <property type="nucleotide sequence ID" value="NZ_SOCA01000003.1"/>
</dbReference>
<feature type="domain" description="CheW-like" evidence="1">
    <location>
        <begin position="2"/>
        <end position="151"/>
    </location>
</feature>
<dbReference type="AlphaFoldDB" id="A0A4R7S277"/>
<gene>
    <name evidence="2" type="ORF">EI77_02469</name>
</gene>
<evidence type="ECO:0000313" key="2">
    <source>
        <dbReference type="EMBL" id="TDU71345.1"/>
    </source>
</evidence>
<sequence>MTKTVLAFSMGDVRLGLDASAVVEVIPTVKLVTPPEMPPLLRGFIAINGGMIPVIHLEKLLNGAGTVTAEMKLSDRLVIAKLGGVEVSWVASAAMEPISYRTRDTVPLPEDHVLNNCAERVLPLTPPLILLEPDRILLMGETLRLEQLRQRAEDRERLLMVETSDETL</sequence>
<dbReference type="Gene3D" id="2.40.50.180">
    <property type="entry name" value="CheA-289, Domain 4"/>
    <property type="match status" value="1"/>
</dbReference>
<dbReference type="PROSITE" id="PS50851">
    <property type="entry name" value="CHEW"/>
    <property type="match status" value="1"/>
</dbReference>
<dbReference type="Gene3D" id="2.30.30.40">
    <property type="entry name" value="SH3 Domains"/>
    <property type="match status" value="1"/>
</dbReference>
<dbReference type="Pfam" id="PF01584">
    <property type="entry name" value="CheW"/>
    <property type="match status" value="1"/>
</dbReference>
<accession>A0A4R7S277</accession>
<evidence type="ECO:0000259" key="1">
    <source>
        <dbReference type="PROSITE" id="PS50851"/>
    </source>
</evidence>
<dbReference type="GO" id="GO:0007165">
    <property type="term" value="P:signal transduction"/>
    <property type="evidence" value="ECO:0007669"/>
    <property type="project" value="InterPro"/>
</dbReference>
<comment type="caution">
    <text evidence="2">The sequence shown here is derived from an EMBL/GenBank/DDBJ whole genome shotgun (WGS) entry which is preliminary data.</text>
</comment>
<organism evidence="2 3">
    <name type="scientific">Prosthecobacter fusiformis</name>
    <dbReference type="NCBI Taxonomy" id="48464"/>
    <lineage>
        <taxon>Bacteria</taxon>
        <taxon>Pseudomonadati</taxon>
        <taxon>Verrucomicrobiota</taxon>
        <taxon>Verrucomicrobiia</taxon>
        <taxon>Verrucomicrobiales</taxon>
        <taxon>Verrucomicrobiaceae</taxon>
        <taxon>Prosthecobacter</taxon>
    </lineage>
</organism>
<dbReference type="EMBL" id="SOCA01000003">
    <property type="protein sequence ID" value="TDU71345.1"/>
    <property type="molecule type" value="Genomic_DNA"/>
</dbReference>
<name>A0A4R7S277_9BACT</name>
<dbReference type="Proteomes" id="UP000295662">
    <property type="component" value="Unassembled WGS sequence"/>
</dbReference>
<dbReference type="SUPFAM" id="SSF50341">
    <property type="entry name" value="CheW-like"/>
    <property type="match status" value="1"/>
</dbReference>
<evidence type="ECO:0000313" key="3">
    <source>
        <dbReference type="Proteomes" id="UP000295662"/>
    </source>
</evidence>
<dbReference type="OrthoDB" id="9790406at2"/>
<dbReference type="GO" id="GO:0006935">
    <property type="term" value="P:chemotaxis"/>
    <property type="evidence" value="ECO:0007669"/>
    <property type="project" value="InterPro"/>
</dbReference>
<dbReference type="InterPro" id="IPR002545">
    <property type="entry name" value="CheW-lke_dom"/>
</dbReference>